<evidence type="ECO:0000256" key="5">
    <source>
        <dbReference type="ARBA" id="ARBA00023136"/>
    </source>
</evidence>
<dbReference type="InterPro" id="IPR032675">
    <property type="entry name" value="LRR_dom_sf"/>
</dbReference>
<dbReference type="Pfam" id="PF00560">
    <property type="entry name" value="LRR_1"/>
    <property type="match status" value="3"/>
</dbReference>
<keyword evidence="9" id="KW-1185">Reference proteome</keyword>
<protein>
    <recommendedName>
        <fullName evidence="7">Leucine-rich repeat-containing N-terminal plant-type domain-containing protein</fullName>
    </recommendedName>
</protein>
<dbReference type="PANTHER" id="PTHR48003">
    <property type="entry name" value="OS07G0626500 PROTEIN"/>
    <property type="match status" value="1"/>
</dbReference>
<dbReference type="InterPro" id="IPR013210">
    <property type="entry name" value="LRR_N_plant-typ"/>
</dbReference>
<comment type="caution">
    <text evidence="8">The sequence shown here is derived from an EMBL/GenBank/DDBJ whole genome shotgun (WGS) entry which is preliminary data.</text>
</comment>
<feature type="signal peptide" evidence="6">
    <location>
        <begin position="1"/>
        <end position="17"/>
    </location>
</feature>
<comment type="subcellular location">
    <subcellularLocation>
        <location evidence="1">Membrane</location>
    </subcellularLocation>
</comment>
<feature type="chain" id="PRO_5020770590" description="Leucine-rich repeat-containing N-terminal plant-type domain-containing protein" evidence="6">
    <location>
        <begin position="18"/>
        <end position="345"/>
    </location>
</feature>
<dbReference type="InterPro" id="IPR001611">
    <property type="entry name" value="Leu-rich_rpt"/>
</dbReference>
<name>A0A4S4E3Z2_CAMSN</name>
<keyword evidence="5" id="KW-0472">Membrane</keyword>
<dbReference type="FunFam" id="3.80.10.10:FF:000400">
    <property type="entry name" value="Nuclear pore complex protein NUP107"/>
    <property type="match status" value="1"/>
</dbReference>
<gene>
    <name evidence="8" type="ORF">TEA_013877</name>
</gene>
<keyword evidence="2" id="KW-0433">Leucine-rich repeat</keyword>
<feature type="domain" description="Leucine-rich repeat-containing N-terminal plant-type" evidence="7">
    <location>
        <begin position="18"/>
        <end position="63"/>
    </location>
</feature>
<dbReference type="PANTHER" id="PTHR48003:SF3">
    <property type="entry name" value="LEUCINE-RICH REPEAT PROTEIN KINASE FAMILY PROTEIN"/>
    <property type="match status" value="1"/>
</dbReference>
<keyword evidence="3 6" id="KW-0732">Signal</keyword>
<evidence type="ECO:0000256" key="4">
    <source>
        <dbReference type="ARBA" id="ARBA00022737"/>
    </source>
</evidence>
<dbReference type="Pfam" id="PF08263">
    <property type="entry name" value="LRRNT_2"/>
    <property type="match status" value="1"/>
</dbReference>
<dbReference type="EMBL" id="SDRB02007971">
    <property type="protein sequence ID" value="THG10184.1"/>
    <property type="molecule type" value="Genomic_DNA"/>
</dbReference>
<dbReference type="Gene3D" id="3.80.10.10">
    <property type="entry name" value="Ribonuclease Inhibitor"/>
    <property type="match status" value="2"/>
</dbReference>
<evidence type="ECO:0000259" key="7">
    <source>
        <dbReference type="Pfam" id="PF08263"/>
    </source>
</evidence>
<reference evidence="8 9" key="1">
    <citation type="journal article" date="2018" name="Proc. Natl. Acad. Sci. U.S.A.">
        <title>Draft genome sequence of Camellia sinensis var. sinensis provides insights into the evolution of the tea genome and tea quality.</title>
        <authorList>
            <person name="Wei C."/>
            <person name="Yang H."/>
            <person name="Wang S."/>
            <person name="Zhao J."/>
            <person name="Liu C."/>
            <person name="Gao L."/>
            <person name="Xia E."/>
            <person name="Lu Y."/>
            <person name="Tai Y."/>
            <person name="She G."/>
            <person name="Sun J."/>
            <person name="Cao H."/>
            <person name="Tong W."/>
            <person name="Gao Q."/>
            <person name="Li Y."/>
            <person name="Deng W."/>
            <person name="Jiang X."/>
            <person name="Wang W."/>
            <person name="Chen Q."/>
            <person name="Zhang S."/>
            <person name="Li H."/>
            <person name="Wu J."/>
            <person name="Wang P."/>
            <person name="Li P."/>
            <person name="Shi C."/>
            <person name="Zheng F."/>
            <person name="Jian J."/>
            <person name="Huang B."/>
            <person name="Shan D."/>
            <person name="Shi M."/>
            <person name="Fang C."/>
            <person name="Yue Y."/>
            <person name="Li F."/>
            <person name="Li D."/>
            <person name="Wei S."/>
            <person name="Han B."/>
            <person name="Jiang C."/>
            <person name="Yin Y."/>
            <person name="Xia T."/>
            <person name="Zhang Z."/>
            <person name="Bennetzen J.L."/>
            <person name="Zhao S."/>
            <person name="Wan X."/>
        </authorList>
    </citation>
    <scope>NUCLEOTIDE SEQUENCE [LARGE SCALE GENOMIC DNA]</scope>
    <source>
        <strain evidence="9">cv. Shuchazao</strain>
        <tissue evidence="8">Leaf</tissue>
    </source>
</reference>
<evidence type="ECO:0000256" key="2">
    <source>
        <dbReference type="ARBA" id="ARBA00022614"/>
    </source>
</evidence>
<evidence type="ECO:0000313" key="8">
    <source>
        <dbReference type="EMBL" id="THG10184.1"/>
    </source>
</evidence>
<evidence type="ECO:0000313" key="9">
    <source>
        <dbReference type="Proteomes" id="UP000306102"/>
    </source>
</evidence>
<evidence type="ECO:0000256" key="1">
    <source>
        <dbReference type="ARBA" id="ARBA00004370"/>
    </source>
</evidence>
<dbReference type="Proteomes" id="UP000306102">
    <property type="component" value="Unassembled WGS sequence"/>
</dbReference>
<evidence type="ECO:0000256" key="3">
    <source>
        <dbReference type="ARBA" id="ARBA00022729"/>
    </source>
</evidence>
<dbReference type="InterPro" id="IPR053059">
    <property type="entry name" value="Inactive_SerThr-Kinase_ABA"/>
</dbReference>
<dbReference type="GO" id="GO:0016020">
    <property type="term" value="C:membrane"/>
    <property type="evidence" value="ECO:0007669"/>
    <property type="project" value="UniProtKB-SubCell"/>
</dbReference>
<accession>A0A4S4E3Z2</accession>
<dbReference type="AlphaFoldDB" id="A0A4S4E3Z2"/>
<organism evidence="8 9">
    <name type="scientific">Camellia sinensis var. sinensis</name>
    <name type="common">China tea</name>
    <dbReference type="NCBI Taxonomy" id="542762"/>
    <lineage>
        <taxon>Eukaryota</taxon>
        <taxon>Viridiplantae</taxon>
        <taxon>Streptophyta</taxon>
        <taxon>Embryophyta</taxon>
        <taxon>Tracheophyta</taxon>
        <taxon>Spermatophyta</taxon>
        <taxon>Magnoliopsida</taxon>
        <taxon>eudicotyledons</taxon>
        <taxon>Gunneridae</taxon>
        <taxon>Pentapetalae</taxon>
        <taxon>asterids</taxon>
        <taxon>Ericales</taxon>
        <taxon>Theaceae</taxon>
        <taxon>Camellia</taxon>
    </lineage>
</organism>
<dbReference type="Pfam" id="PF13855">
    <property type="entry name" value="LRR_8"/>
    <property type="match status" value="1"/>
</dbReference>
<evidence type="ECO:0000256" key="6">
    <source>
        <dbReference type="SAM" id="SignalP"/>
    </source>
</evidence>
<sequence>MQIICLMILLLLELAKGDSDVDVLLELKKGIQKDPSGKVFVSWNSSSLASDGCPQNWYGISCSEGSVTSITLNDLGLVGEFDFPAIAGLKMLQNLSVSNNQLTGSITEQVGSIGTLEVLDVSRNLFNGSLPSELTNLTNLVLLNLSSNSFEDTVPSSFGNLEQLMYLDLQSNGFTGDVMDLLSQLGSVVYVDLSSNRFNGSLDLGLGNLSFVSAIQHLNISHNSLAGELFSHDGMPYFDSLEVFDASNNQFVGNVPSFNFMVSLQILRLGSNHLSGSLPEALLQESSMVLSELDLSLNQLEGNLNSETKVPAIIAYFYYNQNLQKRNARDPKYFTKYSTKCLTWA</sequence>
<keyword evidence="4" id="KW-0677">Repeat</keyword>
<dbReference type="SUPFAM" id="SSF52058">
    <property type="entry name" value="L domain-like"/>
    <property type="match status" value="1"/>
</dbReference>
<proteinExistence type="predicted"/>